<accession>A0A7Z2S4H4</accession>
<evidence type="ECO:0000256" key="9">
    <source>
        <dbReference type="ARBA" id="ARBA00023303"/>
    </source>
</evidence>
<comment type="catalytic activity">
    <reaction evidence="11">
        <text>fluoride(in) = fluoride(out)</text>
        <dbReference type="Rhea" id="RHEA:76159"/>
        <dbReference type="ChEBI" id="CHEBI:17051"/>
    </reaction>
    <physiologicalReaction direction="left-to-right" evidence="11">
        <dbReference type="Rhea" id="RHEA:76160"/>
    </physiologicalReaction>
</comment>
<feature type="transmembrane region" description="Helical" evidence="12">
    <location>
        <begin position="98"/>
        <end position="121"/>
    </location>
</feature>
<keyword evidence="6 12" id="KW-0915">Sodium</keyword>
<feature type="transmembrane region" description="Helical" evidence="12">
    <location>
        <begin position="68"/>
        <end position="86"/>
    </location>
</feature>
<feature type="binding site" evidence="12">
    <location>
        <position position="78"/>
    </location>
    <ligand>
        <name>Na(+)</name>
        <dbReference type="ChEBI" id="CHEBI:29101"/>
        <note>structural</note>
    </ligand>
</feature>
<dbReference type="GO" id="GO:0140114">
    <property type="term" value="P:cellular detoxification of fluoride"/>
    <property type="evidence" value="ECO:0007669"/>
    <property type="project" value="UniProtKB-UniRule"/>
</dbReference>
<evidence type="ECO:0000256" key="7">
    <source>
        <dbReference type="ARBA" id="ARBA00023065"/>
    </source>
</evidence>
<keyword evidence="9 12" id="KW-0407">Ion channel</keyword>
<evidence type="ECO:0000256" key="1">
    <source>
        <dbReference type="ARBA" id="ARBA00004651"/>
    </source>
</evidence>
<keyword evidence="7 12" id="KW-0406">Ion transport</keyword>
<keyword evidence="3" id="KW-0997">Cell inner membrane</keyword>
<evidence type="ECO:0000256" key="2">
    <source>
        <dbReference type="ARBA" id="ARBA00022475"/>
    </source>
</evidence>
<keyword evidence="2 12" id="KW-1003">Cell membrane</keyword>
<evidence type="ECO:0000313" key="13">
    <source>
        <dbReference type="EMBL" id="QHL90090.1"/>
    </source>
</evidence>
<evidence type="ECO:0000256" key="12">
    <source>
        <dbReference type="HAMAP-Rule" id="MF_00454"/>
    </source>
</evidence>
<feature type="transmembrane region" description="Helical" evidence="12">
    <location>
        <begin position="35"/>
        <end position="56"/>
    </location>
</feature>
<name>A0A7Z2S4H4_9SPHN</name>
<gene>
    <name evidence="12 13" type="primary">crcB</name>
    <name evidence="12" type="synonym">fluC</name>
    <name evidence="13" type="ORF">GVO57_03660</name>
</gene>
<keyword evidence="5 12" id="KW-1133">Transmembrane helix</keyword>
<sequence>MNSLFLVMIGGALGAAARFQLGGWAARVFWSGLPWGTLIVNVTGALAMGLVAALAARGLGESGLSEGWRLFLGVGLLGGFTTFSAFSLETVMLIERGAFGWAAAYVAASVVGALAALWLGLRLGQPA</sequence>
<protein>
    <recommendedName>
        <fullName evidence="12">Fluoride-specific ion channel FluC</fullName>
    </recommendedName>
</protein>
<dbReference type="GO" id="GO:0046872">
    <property type="term" value="F:metal ion binding"/>
    <property type="evidence" value="ECO:0007669"/>
    <property type="project" value="UniProtKB-KW"/>
</dbReference>
<comment type="subcellular location">
    <subcellularLocation>
        <location evidence="1 12">Cell membrane</location>
        <topology evidence="1 12">Multi-pass membrane protein</topology>
    </subcellularLocation>
</comment>
<dbReference type="GO" id="GO:0062054">
    <property type="term" value="F:fluoride channel activity"/>
    <property type="evidence" value="ECO:0007669"/>
    <property type="project" value="UniProtKB-UniRule"/>
</dbReference>
<evidence type="ECO:0000256" key="10">
    <source>
        <dbReference type="ARBA" id="ARBA00035120"/>
    </source>
</evidence>
<dbReference type="KEGG" id="schy:GVO57_03660"/>
<feature type="binding site" evidence="12">
    <location>
        <position position="81"/>
    </location>
    <ligand>
        <name>Na(+)</name>
        <dbReference type="ChEBI" id="CHEBI:29101"/>
        <note>structural</note>
    </ligand>
</feature>
<keyword evidence="14" id="KW-1185">Reference proteome</keyword>
<comment type="similarity">
    <text evidence="10 12">Belongs to the fluoride channel Fluc/FEX (TC 1.A.43) family.</text>
</comment>
<dbReference type="InterPro" id="IPR003691">
    <property type="entry name" value="FluC"/>
</dbReference>
<evidence type="ECO:0000256" key="8">
    <source>
        <dbReference type="ARBA" id="ARBA00023136"/>
    </source>
</evidence>
<evidence type="ECO:0000313" key="14">
    <source>
        <dbReference type="Proteomes" id="UP000464468"/>
    </source>
</evidence>
<keyword evidence="4 12" id="KW-0812">Transmembrane</keyword>
<dbReference type="Pfam" id="PF02537">
    <property type="entry name" value="CRCB"/>
    <property type="match status" value="1"/>
</dbReference>
<evidence type="ECO:0000256" key="11">
    <source>
        <dbReference type="ARBA" id="ARBA00035585"/>
    </source>
</evidence>
<dbReference type="Proteomes" id="UP000464468">
    <property type="component" value="Chromosome"/>
</dbReference>
<comment type="activity regulation">
    <text evidence="12">Na(+) is not transported, but it plays an essential structural role and its presence is essential for fluoride channel function.</text>
</comment>
<dbReference type="NCBIfam" id="TIGR00494">
    <property type="entry name" value="crcB"/>
    <property type="match status" value="1"/>
</dbReference>
<reference evidence="13 14" key="1">
    <citation type="submission" date="2020-01" db="EMBL/GenBank/DDBJ databases">
        <title>Sphingomonas sp. C33 whole genome sequece.</title>
        <authorList>
            <person name="Park C."/>
        </authorList>
    </citation>
    <scope>NUCLEOTIDE SEQUENCE [LARGE SCALE GENOMIC DNA]</scope>
    <source>
        <strain evidence="13 14">C33</strain>
    </source>
</reference>
<organism evidence="13 14">
    <name type="scientific">Sphingomonas changnyeongensis</name>
    <dbReference type="NCBI Taxonomy" id="2698679"/>
    <lineage>
        <taxon>Bacteria</taxon>
        <taxon>Pseudomonadati</taxon>
        <taxon>Pseudomonadota</taxon>
        <taxon>Alphaproteobacteria</taxon>
        <taxon>Sphingomonadales</taxon>
        <taxon>Sphingomonadaceae</taxon>
        <taxon>Sphingomonas</taxon>
    </lineage>
</organism>
<keyword evidence="12" id="KW-0813">Transport</keyword>
<keyword evidence="8 12" id="KW-0472">Membrane</keyword>
<dbReference type="EMBL" id="CP047895">
    <property type="protein sequence ID" value="QHL90090.1"/>
    <property type="molecule type" value="Genomic_DNA"/>
</dbReference>
<evidence type="ECO:0000256" key="6">
    <source>
        <dbReference type="ARBA" id="ARBA00023053"/>
    </source>
</evidence>
<keyword evidence="12" id="KW-0479">Metal-binding</keyword>
<dbReference type="RefSeq" id="WP_160591937.1">
    <property type="nucleotide sequence ID" value="NZ_CP047895.1"/>
</dbReference>
<comment type="function">
    <text evidence="12">Fluoride-specific ion channel. Important for reducing fluoride concentration in the cell, thus reducing its toxicity.</text>
</comment>
<dbReference type="PANTHER" id="PTHR28259">
    <property type="entry name" value="FLUORIDE EXPORT PROTEIN 1-RELATED"/>
    <property type="match status" value="1"/>
</dbReference>
<evidence type="ECO:0000256" key="4">
    <source>
        <dbReference type="ARBA" id="ARBA00022692"/>
    </source>
</evidence>
<evidence type="ECO:0000256" key="5">
    <source>
        <dbReference type="ARBA" id="ARBA00022989"/>
    </source>
</evidence>
<proteinExistence type="inferred from homology"/>
<evidence type="ECO:0000256" key="3">
    <source>
        <dbReference type="ARBA" id="ARBA00022519"/>
    </source>
</evidence>
<dbReference type="HAMAP" id="MF_00454">
    <property type="entry name" value="FluC"/>
    <property type="match status" value="1"/>
</dbReference>
<dbReference type="AlphaFoldDB" id="A0A7Z2S4H4"/>
<dbReference type="PANTHER" id="PTHR28259:SF1">
    <property type="entry name" value="FLUORIDE EXPORT PROTEIN 1-RELATED"/>
    <property type="match status" value="1"/>
</dbReference>
<dbReference type="GO" id="GO:0005886">
    <property type="term" value="C:plasma membrane"/>
    <property type="evidence" value="ECO:0007669"/>
    <property type="project" value="UniProtKB-SubCell"/>
</dbReference>